<evidence type="ECO:0000313" key="1">
    <source>
        <dbReference type="EMBL" id="PSK90483.1"/>
    </source>
</evidence>
<keyword evidence="2" id="KW-1185">Reference proteome</keyword>
<dbReference type="EMBL" id="PYGA01000022">
    <property type="protein sequence ID" value="PSK90483.1"/>
    <property type="molecule type" value="Genomic_DNA"/>
</dbReference>
<dbReference type="Pfam" id="PF22673">
    <property type="entry name" value="MCP-like_PDC_1"/>
    <property type="match status" value="1"/>
</dbReference>
<evidence type="ECO:0008006" key="3">
    <source>
        <dbReference type="Google" id="ProtNLM"/>
    </source>
</evidence>
<dbReference type="Gene3D" id="3.30.450.20">
    <property type="entry name" value="PAS domain"/>
    <property type="match status" value="1"/>
</dbReference>
<name>A0A2P8CZU1_9ACTN</name>
<dbReference type="Proteomes" id="UP000240542">
    <property type="component" value="Unassembled WGS sequence"/>
</dbReference>
<dbReference type="AlphaFoldDB" id="A0A2P8CZU1"/>
<evidence type="ECO:0000313" key="2">
    <source>
        <dbReference type="Proteomes" id="UP000240542"/>
    </source>
</evidence>
<gene>
    <name evidence="1" type="ORF">CLV63_12217</name>
</gene>
<organism evidence="1 2">
    <name type="scientific">Murinocardiopsis flavida</name>
    <dbReference type="NCBI Taxonomy" id="645275"/>
    <lineage>
        <taxon>Bacteria</taxon>
        <taxon>Bacillati</taxon>
        <taxon>Actinomycetota</taxon>
        <taxon>Actinomycetes</taxon>
        <taxon>Streptosporangiales</taxon>
        <taxon>Nocardiopsidaceae</taxon>
        <taxon>Murinocardiopsis</taxon>
    </lineage>
</organism>
<dbReference type="CDD" id="cd12913">
    <property type="entry name" value="PDC1_MCP_like"/>
    <property type="match status" value="1"/>
</dbReference>
<dbReference type="OrthoDB" id="8687362at2"/>
<comment type="caution">
    <text evidence="1">The sequence shown here is derived from an EMBL/GenBank/DDBJ whole genome shotgun (WGS) entry which is preliminary data.</text>
</comment>
<sequence>MTLPSTQRPVDLAAWIAGAAEDVFASLESLRGTMVACHRAAVARGEPLTCRDIAEVRPIVLDWLGGDRDLVVGAGMIVAPGLLADQPRRLEWWHSAPGCDPVFLDVDLDPESLEFYDYARAEWFRLPRETGARHVAGPYVDFGGTDRYMLTLTLPVRSDGVFLGVVGADVPAGLLEARLLPALAALGADAALVNTGRRVIVSTSAGAPSGSLLTGAAEPGAVHPVPGLPWLLLCPLESARSSAVRSAAPV</sequence>
<reference evidence="1 2" key="1">
    <citation type="submission" date="2018-03" db="EMBL/GenBank/DDBJ databases">
        <title>Genomic Encyclopedia of Archaeal and Bacterial Type Strains, Phase II (KMG-II): from individual species to whole genera.</title>
        <authorList>
            <person name="Goeker M."/>
        </authorList>
    </citation>
    <scope>NUCLEOTIDE SEQUENCE [LARGE SCALE GENOMIC DNA]</scope>
    <source>
        <strain evidence="1 2">DSM 45312</strain>
    </source>
</reference>
<protein>
    <recommendedName>
        <fullName evidence="3">Cache domain-containing protein</fullName>
    </recommendedName>
</protein>
<proteinExistence type="predicted"/>
<accession>A0A2P8CZU1</accession>
<dbReference type="RefSeq" id="WP_106585781.1">
    <property type="nucleotide sequence ID" value="NZ_PYGA01000022.1"/>
</dbReference>